<dbReference type="OMA" id="HTPPYGI"/>
<reference evidence="2" key="1">
    <citation type="submission" date="2022-10" db="EMBL/GenBank/DDBJ databases">
        <title>Novel sulphate-reducing endosymbionts in the free-living metamonad Anaeramoeba.</title>
        <authorList>
            <person name="Jerlstrom-Hultqvist J."/>
            <person name="Cepicka I."/>
            <person name="Gallot-Lavallee L."/>
            <person name="Salas-Leiva D."/>
            <person name="Curtis B.A."/>
            <person name="Zahonova K."/>
            <person name="Pipaliya S."/>
            <person name="Dacks J."/>
            <person name="Roger A.J."/>
        </authorList>
    </citation>
    <scope>NUCLEOTIDE SEQUENCE</scope>
    <source>
        <strain evidence="2">BMAN</strain>
    </source>
</reference>
<feature type="domain" description="Calcineurin-like phosphoesterase" evidence="1">
    <location>
        <begin position="13"/>
        <end position="191"/>
    </location>
</feature>
<dbReference type="Gene3D" id="3.60.21.10">
    <property type="match status" value="1"/>
</dbReference>
<evidence type="ECO:0000313" key="3">
    <source>
        <dbReference type="Proteomes" id="UP001149090"/>
    </source>
</evidence>
<comment type="caution">
    <text evidence="2">The sequence shown here is derived from an EMBL/GenBank/DDBJ whole genome shotgun (WGS) entry which is preliminary data.</text>
</comment>
<dbReference type="SUPFAM" id="SSF56300">
    <property type="entry name" value="Metallo-dependent phosphatases"/>
    <property type="match status" value="1"/>
</dbReference>
<protein>
    <submittedName>
        <fullName evidence="2">Metallophosphoesterase</fullName>
    </submittedName>
</protein>
<dbReference type="InterPro" id="IPR051693">
    <property type="entry name" value="UPF0046_metallophosphoest"/>
</dbReference>
<keyword evidence="3" id="KW-1185">Reference proteome</keyword>
<dbReference type="PANTHER" id="PTHR12905:SF0">
    <property type="entry name" value="CALCINEURIN-LIKE PHOSPHOESTERASE DOMAIN-CONTAINING PROTEIN"/>
    <property type="match status" value="1"/>
</dbReference>
<dbReference type="EMBL" id="JAPDFW010000132">
    <property type="protein sequence ID" value="KAJ5067221.1"/>
    <property type="molecule type" value="Genomic_DNA"/>
</dbReference>
<dbReference type="GO" id="GO:0016787">
    <property type="term" value="F:hydrolase activity"/>
    <property type="evidence" value="ECO:0007669"/>
    <property type="project" value="InterPro"/>
</dbReference>
<proteinExistence type="predicted"/>
<dbReference type="OrthoDB" id="630188at2759"/>
<evidence type="ECO:0000259" key="1">
    <source>
        <dbReference type="Pfam" id="PF00149"/>
    </source>
</evidence>
<organism evidence="2 3">
    <name type="scientific">Anaeramoeba ignava</name>
    <name type="common">Anaerobic marine amoeba</name>
    <dbReference type="NCBI Taxonomy" id="1746090"/>
    <lineage>
        <taxon>Eukaryota</taxon>
        <taxon>Metamonada</taxon>
        <taxon>Anaeramoebidae</taxon>
        <taxon>Anaeramoeba</taxon>
    </lineage>
</organism>
<dbReference type="AlphaFoldDB" id="A0A9Q0L6J8"/>
<dbReference type="CDD" id="cd07379">
    <property type="entry name" value="MPP_239FB"/>
    <property type="match status" value="1"/>
</dbReference>
<gene>
    <name evidence="2" type="ORF">M0811_13181</name>
</gene>
<accession>A0A9Q0L6J8</accession>
<dbReference type="InterPro" id="IPR004843">
    <property type="entry name" value="Calcineurin-like_PHP"/>
</dbReference>
<dbReference type="InterPro" id="IPR029052">
    <property type="entry name" value="Metallo-depent_PP-like"/>
</dbReference>
<dbReference type="PANTHER" id="PTHR12905">
    <property type="entry name" value="METALLOPHOSPHOESTERASE"/>
    <property type="match status" value="1"/>
</dbReference>
<dbReference type="Proteomes" id="UP001149090">
    <property type="component" value="Unassembled WGS sequence"/>
</dbReference>
<name>A0A9Q0L6J8_ANAIG</name>
<dbReference type="Pfam" id="PF00149">
    <property type="entry name" value="Metallophos"/>
    <property type="match status" value="1"/>
</dbReference>
<sequence length="242" mass="27997">MEKEQLNLNQKKLRVVCISDTHNDHDNISFIPDGDVLIHVGDITDTGTEFEIDLFSNWVSQFPHKYKIFVPGNHDLEFEKSPKTAEKALKNFIILNQTSVEIEGYTFWGSAFQPIYHDWAFGRTQEELREKWDELENFGKVDVLLTHTPPYGILDTIITKDNKHIHVGCKELLKTVSVVKPLFHVFGHVHESYGIFKKDDLNTLFINASSVDKDYKAIQKPFVFDLGPNLLIPEEEWNPNKK</sequence>
<evidence type="ECO:0000313" key="2">
    <source>
        <dbReference type="EMBL" id="KAJ5067221.1"/>
    </source>
</evidence>